<keyword evidence="1" id="KW-0175">Coiled coil</keyword>
<dbReference type="AlphaFoldDB" id="A0A1I8JB56"/>
<evidence type="ECO:0000313" key="4">
    <source>
        <dbReference type="Proteomes" id="UP000095280"/>
    </source>
</evidence>
<dbReference type="InterPro" id="IPR011993">
    <property type="entry name" value="PH-like_dom_sf"/>
</dbReference>
<dbReference type="GO" id="GO:0016192">
    <property type="term" value="P:vesicle-mediated transport"/>
    <property type="evidence" value="ECO:0007669"/>
    <property type="project" value="UniProtKB-ARBA"/>
</dbReference>
<dbReference type="Gene3D" id="1.10.220.20">
    <property type="match status" value="1"/>
</dbReference>
<dbReference type="Gene3D" id="1.10.1000.11">
    <property type="entry name" value="Arf Nucleotide-binding Site Opener,domain 2"/>
    <property type="match status" value="1"/>
</dbReference>
<reference evidence="5" key="1">
    <citation type="submission" date="2016-11" db="UniProtKB">
        <authorList>
            <consortium name="WormBaseParasite"/>
        </authorList>
    </citation>
    <scope>IDENTIFICATION</scope>
</reference>
<dbReference type="WBParaSite" id="maker-uti_cns_0046597-snap-gene-0.4-mRNA-1">
    <property type="protein sequence ID" value="maker-uti_cns_0046597-snap-gene-0.4-mRNA-1"/>
    <property type="gene ID" value="maker-uti_cns_0046597-snap-gene-0.4"/>
</dbReference>
<dbReference type="InterPro" id="IPR023394">
    <property type="entry name" value="Sec7_C_sf"/>
</dbReference>
<dbReference type="PROSITE" id="PS50003">
    <property type="entry name" value="PH_DOMAIN"/>
    <property type="match status" value="1"/>
</dbReference>
<dbReference type="GO" id="GO:0005737">
    <property type="term" value="C:cytoplasm"/>
    <property type="evidence" value="ECO:0007669"/>
    <property type="project" value="UniProtKB-ARBA"/>
</dbReference>
<dbReference type="SUPFAM" id="SSF50729">
    <property type="entry name" value="PH domain-like"/>
    <property type="match status" value="1"/>
</dbReference>
<proteinExistence type="predicted"/>
<dbReference type="PROSITE" id="PS50190">
    <property type="entry name" value="SEC7"/>
    <property type="match status" value="1"/>
</dbReference>
<protein>
    <submittedName>
        <fullName evidence="5">SEC7 domain-containing protein</fullName>
    </submittedName>
</protein>
<organism evidence="4 5">
    <name type="scientific">Macrostomum lignano</name>
    <dbReference type="NCBI Taxonomy" id="282301"/>
    <lineage>
        <taxon>Eukaryota</taxon>
        <taxon>Metazoa</taxon>
        <taxon>Spiralia</taxon>
        <taxon>Lophotrochozoa</taxon>
        <taxon>Platyhelminthes</taxon>
        <taxon>Rhabditophora</taxon>
        <taxon>Macrostomorpha</taxon>
        <taxon>Macrostomida</taxon>
        <taxon>Macrostomidae</taxon>
        <taxon>Macrostomum</taxon>
    </lineage>
</organism>
<evidence type="ECO:0000313" key="5">
    <source>
        <dbReference type="WBParaSite" id="maker-uti_cns_0046597-snap-gene-0.4-mRNA-1"/>
    </source>
</evidence>
<keyword evidence="4" id="KW-1185">Reference proteome</keyword>
<sequence length="475" mass="53603">FQEGPDTSGWLPEQVNELELLKQRKRTLEIELTELRTELESLDREIREMDIGSGGGGGEAFEATSQRDKALLTGRNKFNLKPATGIAYLVEQGLLENTPAAVASFLFQSTNLSRRAVGDYFAHSKPFNVQTLDAFAGLFNFAGKKLMQALREFLGTFAVAGESQVIERCISVFAKSFASQNPDFPLSADRIFVLCYACMILNTALHNENAKKDKTTRIGSPEDFQAMLERADLRDLDRAFVRDIYEDIRLQPFVNNGGDSFEDLLHSVCNVIKEGYLYKQGGKVRTWKRRYCMLHGGQLSYLADKSSNYPKGIIQLRDLGVREAPDKAKSFCFELFSHRDERIEAYKTDSSNSVVAGRHSVYKFSAQSLDDLQSWVRALTDSIQEQRLLHCQAEFELPAAARAAVIRDCGALLHGCGSSRTARACRMHRLALHNRLTNLFYRMYVPHNSLIFILSWLVSDLKITCVADINRLYCN</sequence>
<evidence type="ECO:0000259" key="2">
    <source>
        <dbReference type="PROSITE" id="PS50003"/>
    </source>
</evidence>
<accession>A0A1I8JB56</accession>
<name>A0A1I8JB56_9PLAT</name>
<dbReference type="CDD" id="cd00171">
    <property type="entry name" value="Sec7"/>
    <property type="match status" value="1"/>
</dbReference>
<dbReference type="InterPro" id="IPR000904">
    <property type="entry name" value="Sec7_dom"/>
</dbReference>
<dbReference type="GO" id="GO:0032012">
    <property type="term" value="P:regulation of ARF protein signal transduction"/>
    <property type="evidence" value="ECO:0007669"/>
    <property type="project" value="InterPro"/>
</dbReference>
<dbReference type="InterPro" id="IPR035999">
    <property type="entry name" value="Sec7_dom_sf"/>
</dbReference>
<feature type="domain" description="PH" evidence="2">
    <location>
        <begin position="270"/>
        <end position="384"/>
    </location>
</feature>
<dbReference type="SUPFAM" id="SSF48425">
    <property type="entry name" value="Sec7 domain"/>
    <property type="match status" value="1"/>
</dbReference>
<dbReference type="InterPro" id="IPR001849">
    <property type="entry name" value="PH_domain"/>
</dbReference>
<dbReference type="Gene3D" id="2.30.29.30">
    <property type="entry name" value="Pleckstrin-homology domain (PH domain)/Phosphotyrosine-binding domain (PTB)"/>
    <property type="match status" value="1"/>
</dbReference>
<dbReference type="SMART" id="SM00233">
    <property type="entry name" value="PH"/>
    <property type="match status" value="1"/>
</dbReference>
<dbReference type="GO" id="GO:0012505">
    <property type="term" value="C:endomembrane system"/>
    <property type="evidence" value="ECO:0007669"/>
    <property type="project" value="UniProtKB-ARBA"/>
</dbReference>
<dbReference type="PANTHER" id="PTHR10663:SF388">
    <property type="entry name" value="GOLGI-SPECIFIC BREFELDIN A-RESISTANCE GUANINE NUCLEOTIDE EXCHANGE FACTOR 1"/>
    <property type="match status" value="1"/>
</dbReference>
<evidence type="ECO:0000259" key="3">
    <source>
        <dbReference type="PROSITE" id="PS50190"/>
    </source>
</evidence>
<dbReference type="GO" id="GO:0005085">
    <property type="term" value="F:guanyl-nucleotide exchange factor activity"/>
    <property type="evidence" value="ECO:0007669"/>
    <property type="project" value="InterPro"/>
</dbReference>
<dbReference type="PANTHER" id="PTHR10663">
    <property type="entry name" value="GUANYL-NUCLEOTIDE EXCHANGE FACTOR"/>
    <property type="match status" value="1"/>
</dbReference>
<dbReference type="SMART" id="SM00222">
    <property type="entry name" value="Sec7"/>
    <property type="match status" value="1"/>
</dbReference>
<feature type="coiled-coil region" evidence="1">
    <location>
        <begin position="11"/>
        <end position="52"/>
    </location>
</feature>
<feature type="domain" description="SEC7" evidence="3">
    <location>
        <begin position="60"/>
        <end position="251"/>
    </location>
</feature>
<evidence type="ECO:0000256" key="1">
    <source>
        <dbReference type="SAM" id="Coils"/>
    </source>
</evidence>
<dbReference type="Proteomes" id="UP000095280">
    <property type="component" value="Unplaced"/>
</dbReference>
<dbReference type="Pfam" id="PF00169">
    <property type="entry name" value="PH"/>
    <property type="match status" value="1"/>
</dbReference>
<dbReference type="Pfam" id="PF01369">
    <property type="entry name" value="Sec7"/>
    <property type="match status" value="1"/>
</dbReference>